<dbReference type="Pfam" id="PF01416">
    <property type="entry name" value="PseudoU_synth_1"/>
    <property type="match status" value="1"/>
</dbReference>
<feature type="binding site" evidence="4 6">
    <location>
        <position position="111"/>
    </location>
    <ligand>
        <name>substrate</name>
    </ligand>
</feature>
<name>A0A3A1MMD0_9FLAO</name>
<reference evidence="9 10" key="2">
    <citation type="submission" date="2018-10" db="EMBL/GenBank/DDBJ databases">
        <title>Draft genome sequence of Candidatus Sulcia muelleri from Kolla paulula, a vector of Xylella fastidiosa causing Pierces disease of grapevine in Taiwan.</title>
        <authorList>
            <person name="Shih H.-T."/>
        </authorList>
    </citation>
    <scope>NUCLEOTIDE SEQUENCE [LARGE SCALE GENOMIC DNA]</scope>
    <source>
        <strain evidence="9 10">KPTW1</strain>
    </source>
</reference>
<dbReference type="PIRSF" id="PIRSF001430">
    <property type="entry name" value="tRNA_psdUrid_synth"/>
    <property type="match status" value="1"/>
</dbReference>
<dbReference type="HAMAP" id="MF_00171">
    <property type="entry name" value="TruA"/>
    <property type="match status" value="1"/>
</dbReference>
<dbReference type="InterPro" id="IPR020094">
    <property type="entry name" value="TruA/RsuA/RluB/E/F_N"/>
</dbReference>
<dbReference type="GO" id="GO:0003723">
    <property type="term" value="F:RNA binding"/>
    <property type="evidence" value="ECO:0007669"/>
    <property type="project" value="InterPro"/>
</dbReference>
<dbReference type="AlphaFoldDB" id="A0A3A1MMD0"/>
<evidence type="ECO:0000313" key="9">
    <source>
        <dbReference type="EMBL" id="RIU86113.1"/>
    </source>
</evidence>
<comment type="function">
    <text evidence="4">Formation of pseudouridine at positions 38, 39 and 40 in the anticodon stem and loop of transfer RNAs.</text>
</comment>
<evidence type="ECO:0000256" key="5">
    <source>
        <dbReference type="PIRSR" id="PIRSR001430-1"/>
    </source>
</evidence>
<dbReference type="SUPFAM" id="SSF55120">
    <property type="entry name" value="Pseudouridine synthase"/>
    <property type="match status" value="1"/>
</dbReference>
<feature type="active site" description="Nucleophile" evidence="4 5">
    <location>
        <position position="51"/>
    </location>
</feature>
<comment type="caution">
    <text evidence="4">Lacks conserved residue(s) required for the propagation of feature annotation.</text>
</comment>
<dbReference type="RefSeq" id="WP_158365995.1">
    <property type="nucleotide sequence ID" value="NZ_QWZP01000003.1"/>
</dbReference>
<dbReference type="PANTHER" id="PTHR11142">
    <property type="entry name" value="PSEUDOURIDYLATE SYNTHASE"/>
    <property type="match status" value="1"/>
</dbReference>
<accession>A0A3A1MMD0</accession>
<dbReference type="InterPro" id="IPR020103">
    <property type="entry name" value="PsdUridine_synth_cat_dom_sf"/>
</dbReference>
<evidence type="ECO:0000256" key="7">
    <source>
        <dbReference type="RuleBase" id="RU003792"/>
    </source>
</evidence>
<reference evidence="10" key="1">
    <citation type="submission" date="2018-08" db="EMBL/GenBank/DDBJ databases">
        <authorList>
            <person name="Dai Z."/>
        </authorList>
    </citation>
    <scope>NUCLEOTIDE SEQUENCE [LARGE SCALE GENOMIC DNA]</scope>
    <source>
        <strain evidence="10">KPTW1</strain>
    </source>
</reference>
<dbReference type="Gene3D" id="3.30.70.660">
    <property type="entry name" value="Pseudouridine synthase I, catalytic domain, C-terminal subdomain"/>
    <property type="match status" value="1"/>
</dbReference>
<sequence>MRFFLEISYHGASFYGWQIQKKNISVQETIENCLSFLLKKSIKIIGAGRTDTGVHAIQMFAHFEFYEKKILLYRNFLFKLNSFLPLNIKIINIFPVKKKIHARFTAISRVYEYRISLGKNPFSLDISWQWLSKTQIKLNHLNKGAKILKKYKDYSSFCKKKCNYKTYICNIFNAKWHIKNNILYFNIEANRYLRNMVRSIVGTLIELGIGKITIKDFINIFYAKDRNFAGISAPAKGLFLTKINYPLNIFLF</sequence>
<dbReference type="GO" id="GO:0160147">
    <property type="term" value="F:tRNA pseudouridine(38-40) synthase activity"/>
    <property type="evidence" value="ECO:0007669"/>
    <property type="project" value="UniProtKB-EC"/>
</dbReference>
<comment type="subunit">
    <text evidence="4">Homodimer.</text>
</comment>
<evidence type="ECO:0000256" key="6">
    <source>
        <dbReference type="PIRSR" id="PIRSR001430-2"/>
    </source>
</evidence>
<dbReference type="EMBL" id="QWZP01000003">
    <property type="protein sequence ID" value="RIU86113.1"/>
    <property type="molecule type" value="Genomic_DNA"/>
</dbReference>
<dbReference type="FunFam" id="3.30.70.580:FF:000001">
    <property type="entry name" value="tRNA pseudouridine synthase A"/>
    <property type="match status" value="1"/>
</dbReference>
<evidence type="ECO:0000256" key="2">
    <source>
        <dbReference type="ARBA" id="ARBA00022694"/>
    </source>
</evidence>
<dbReference type="InterPro" id="IPR020097">
    <property type="entry name" value="PsdUridine_synth_TruA_a/b_dom"/>
</dbReference>
<dbReference type="EC" id="5.4.99.12" evidence="4"/>
<evidence type="ECO:0000259" key="8">
    <source>
        <dbReference type="Pfam" id="PF01416"/>
    </source>
</evidence>
<dbReference type="InterPro" id="IPR020095">
    <property type="entry name" value="PsdUridine_synth_TruA_C"/>
</dbReference>
<comment type="caution">
    <text evidence="9">The sequence shown here is derived from an EMBL/GenBank/DDBJ whole genome shotgun (WGS) entry which is preliminary data.</text>
</comment>
<protein>
    <recommendedName>
        <fullName evidence="4">tRNA pseudouridine synthase A</fullName>
        <ecNumber evidence="4">5.4.99.12</ecNumber>
    </recommendedName>
    <alternativeName>
        <fullName evidence="4">tRNA pseudouridine(38-40) synthase</fullName>
    </alternativeName>
    <alternativeName>
        <fullName evidence="4">tRNA pseudouridylate synthase I</fullName>
    </alternativeName>
    <alternativeName>
        <fullName evidence="4">tRNA-uridine isomerase I</fullName>
    </alternativeName>
</protein>
<evidence type="ECO:0000256" key="4">
    <source>
        <dbReference type="HAMAP-Rule" id="MF_00171"/>
    </source>
</evidence>
<feature type="domain" description="Pseudouridine synthase I TruA alpha/beta" evidence="8">
    <location>
        <begin position="152"/>
        <end position="246"/>
    </location>
</feature>
<comment type="catalytic activity">
    <reaction evidence="4 7">
        <text>uridine(38/39/40) in tRNA = pseudouridine(38/39/40) in tRNA</text>
        <dbReference type="Rhea" id="RHEA:22376"/>
        <dbReference type="Rhea" id="RHEA-COMP:10085"/>
        <dbReference type="Rhea" id="RHEA-COMP:10087"/>
        <dbReference type="ChEBI" id="CHEBI:65314"/>
        <dbReference type="ChEBI" id="CHEBI:65315"/>
        <dbReference type="EC" id="5.4.99.12"/>
    </reaction>
</comment>
<comment type="similarity">
    <text evidence="1 4 7">Belongs to the tRNA pseudouridine synthase TruA family.</text>
</comment>
<evidence type="ECO:0000313" key="10">
    <source>
        <dbReference type="Proteomes" id="UP000265496"/>
    </source>
</evidence>
<dbReference type="PANTHER" id="PTHR11142:SF0">
    <property type="entry name" value="TRNA PSEUDOURIDINE SYNTHASE-LIKE 1"/>
    <property type="match status" value="1"/>
</dbReference>
<organism evidence="9 10">
    <name type="scientific">Candidatus Karelsulcia muelleri</name>
    <dbReference type="NCBI Taxonomy" id="336810"/>
    <lineage>
        <taxon>Bacteria</taxon>
        <taxon>Pseudomonadati</taxon>
        <taxon>Bacteroidota</taxon>
        <taxon>Flavobacteriia</taxon>
        <taxon>Flavobacteriales</taxon>
        <taxon>Candidatus Karelsulcia</taxon>
    </lineage>
</organism>
<proteinExistence type="inferred from homology"/>
<evidence type="ECO:0000256" key="1">
    <source>
        <dbReference type="ARBA" id="ARBA00009375"/>
    </source>
</evidence>
<dbReference type="GO" id="GO:0031119">
    <property type="term" value="P:tRNA pseudouridine synthesis"/>
    <property type="evidence" value="ECO:0007669"/>
    <property type="project" value="UniProtKB-UniRule"/>
</dbReference>
<keyword evidence="3 4" id="KW-0413">Isomerase</keyword>
<gene>
    <name evidence="4 9" type="primary">truA</name>
    <name evidence="9" type="ORF">D2A33_00260</name>
</gene>
<dbReference type="Proteomes" id="UP000265496">
    <property type="component" value="Unassembled WGS sequence"/>
</dbReference>
<dbReference type="CDD" id="cd02570">
    <property type="entry name" value="PseudoU_synth_EcTruA"/>
    <property type="match status" value="1"/>
</dbReference>
<dbReference type="InterPro" id="IPR001406">
    <property type="entry name" value="PsdUridine_synth_TruA"/>
</dbReference>
<dbReference type="Gene3D" id="3.30.70.580">
    <property type="entry name" value="Pseudouridine synthase I, catalytic domain, N-terminal subdomain"/>
    <property type="match status" value="1"/>
</dbReference>
<keyword evidence="2 4" id="KW-0819">tRNA processing</keyword>
<evidence type="ECO:0000256" key="3">
    <source>
        <dbReference type="ARBA" id="ARBA00023235"/>
    </source>
</evidence>
<dbReference type="NCBIfam" id="TIGR00071">
    <property type="entry name" value="hisT_truA"/>
    <property type="match status" value="1"/>
</dbReference>